<dbReference type="Proteomes" id="UP001371218">
    <property type="component" value="Unassembled WGS sequence"/>
</dbReference>
<dbReference type="RefSeq" id="WP_341428637.1">
    <property type="nucleotide sequence ID" value="NZ_JBBUTG010000026.1"/>
</dbReference>
<accession>A0ABU9BW63</accession>
<proteinExistence type="predicted"/>
<sequence length="66" mass="7530">MTYRIYVRWPNQKVTDKTTTDNEMVATLAYGQLNIAADRLRSEGAIGIVYSSDGKQIAYRDLTKEE</sequence>
<name>A0ABU9BW63_9BURK</name>
<comment type="caution">
    <text evidence="1">The sequence shown here is derived from an EMBL/GenBank/DDBJ whole genome shotgun (WGS) entry which is preliminary data.</text>
</comment>
<protein>
    <recommendedName>
        <fullName evidence="3">DUF2188 domain-containing protein</fullName>
    </recommendedName>
</protein>
<keyword evidence="2" id="KW-1185">Reference proteome</keyword>
<evidence type="ECO:0000313" key="2">
    <source>
        <dbReference type="Proteomes" id="UP001371218"/>
    </source>
</evidence>
<evidence type="ECO:0008006" key="3">
    <source>
        <dbReference type="Google" id="ProtNLM"/>
    </source>
</evidence>
<dbReference type="EMBL" id="JBBUTG010000026">
    <property type="protein sequence ID" value="MEK8034209.1"/>
    <property type="molecule type" value="Genomic_DNA"/>
</dbReference>
<evidence type="ECO:0000313" key="1">
    <source>
        <dbReference type="EMBL" id="MEK8034209.1"/>
    </source>
</evidence>
<organism evidence="1 2">
    <name type="scientific">Ideonella lacteola</name>
    <dbReference type="NCBI Taxonomy" id="2984193"/>
    <lineage>
        <taxon>Bacteria</taxon>
        <taxon>Pseudomonadati</taxon>
        <taxon>Pseudomonadota</taxon>
        <taxon>Betaproteobacteria</taxon>
        <taxon>Burkholderiales</taxon>
        <taxon>Sphaerotilaceae</taxon>
        <taxon>Ideonella</taxon>
    </lineage>
</organism>
<reference evidence="1 2" key="1">
    <citation type="submission" date="2024-04" db="EMBL/GenBank/DDBJ databases">
        <title>Novel species of the genus Ideonella isolated from streams.</title>
        <authorList>
            <person name="Lu H."/>
        </authorList>
    </citation>
    <scope>NUCLEOTIDE SEQUENCE [LARGE SCALE GENOMIC DNA]</scope>
    <source>
        <strain evidence="1 2">DXS29W</strain>
    </source>
</reference>
<gene>
    <name evidence="1" type="ORF">AACH06_25565</name>
</gene>